<feature type="compositionally biased region" description="Basic and acidic residues" evidence="1">
    <location>
        <begin position="33"/>
        <end position="43"/>
    </location>
</feature>
<evidence type="ECO:0000256" key="1">
    <source>
        <dbReference type="SAM" id="MobiDB-lite"/>
    </source>
</evidence>
<evidence type="ECO:0000313" key="2">
    <source>
        <dbReference type="EMBL" id="KAG0311051.1"/>
    </source>
</evidence>
<name>A0A9P6R4E8_9FUNG</name>
<comment type="caution">
    <text evidence="2">The sequence shown here is derived from an EMBL/GenBank/DDBJ whole genome shotgun (WGS) entry which is preliminary data.</text>
</comment>
<feature type="region of interest" description="Disordered" evidence="1">
    <location>
        <begin position="1"/>
        <end position="126"/>
    </location>
</feature>
<feature type="non-terminal residue" evidence="2">
    <location>
        <position position="153"/>
    </location>
</feature>
<sequence length="153" mass="16978">MDRDQDRHRYSPPHHRQGYGHHNQYAGGNGGHPPDRHQDRHESYGNNGGPPHDGYRRSNFGSGYSSNDKNGGDGSNDRGSFQRSNNYNNNNSNYYSARHDSSGPSPRSSNPTESLVAYQQAKSSDPLAVGLKSSSTFFRETYDKLDRTSGLAD</sequence>
<protein>
    <submittedName>
        <fullName evidence="2">Uncharacterized protein</fullName>
    </submittedName>
</protein>
<keyword evidence="3" id="KW-1185">Reference proteome</keyword>
<dbReference type="EMBL" id="JAAAIP010000975">
    <property type="protein sequence ID" value="KAG0311051.1"/>
    <property type="molecule type" value="Genomic_DNA"/>
</dbReference>
<dbReference type="AlphaFoldDB" id="A0A9P6R4E8"/>
<feature type="compositionally biased region" description="Polar residues" evidence="1">
    <location>
        <begin position="59"/>
        <end position="69"/>
    </location>
</feature>
<reference evidence="2" key="1">
    <citation type="journal article" date="2020" name="Fungal Divers.">
        <title>Resolving the Mortierellaceae phylogeny through synthesis of multi-gene phylogenetics and phylogenomics.</title>
        <authorList>
            <person name="Vandepol N."/>
            <person name="Liber J."/>
            <person name="Desiro A."/>
            <person name="Na H."/>
            <person name="Kennedy M."/>
            <person name="Barry K."/>
            <person name="Grigoriev I.V."/>
            <person name="Miller A.N."/>
            <person name="O'Donnell K."/>
            <person name="Stajich J.E."/>
            <person name="Bonito G."/>
        </authorList>
    </citation>
    <scope>NUCLEOTIDE SEQUENCE</scope>
    <source>
        <strain evidence="2">REB-010B</strain>
    </source>
</reference>
<gene>
    <name evidence="2" type="ORF">BGZ99_010413</name>
</gene>
<organism evidence="2 3">
    <name type="scientific">Dissophora globulifera</name>
    <dbReference type="NCBI Taxonomy" id="979702"/>
    <lineage>
        <taxon>Eukaryota</taxon>
        <taxon>Fungi</taxon>
        <taxon>Fungi incertae sedis</taxon>
        <taxon>Mucoromycota</taxon>
        <taxon>Mortierellomycotina</taxon>
        <taxon>Mortierellomycetes</taxon>
        <taxon>Mortierellales</taxon>
        <taxon>Mortierellaceae</taxon>
        <taxon>Dissophora</taxon>
    </lineage>
</organism>
<feature type="compositionally biased region" description="Polar residues" evidence="1">
    <location>
        <begin position="102"/>
        <end position="113"/>
    </location>
</feature>
<feature type="compositionally biased region" description="Basic residues" evidence="1">
    <location>
        <begin position="10"/>
        <end position="19"/>
    </location>
</feature>
<evidence type="ECO:0000313" key="3">
    <source>
        <dbReference type="Proteomes" id="UP000738325"/>
    </source>
</evidence>
<dbReference type="Proteomes" id="UP000738325">
    <property type="component" value="Unassembled WGS sequence"/>
</dbReference>
<dbReference type="OrthoDB" id="2432719at2759"/>
<accession>A0A9P6R4E8</accession>
<feature type="compositionally biased region" description="Low complexity" evidence="1">
    <location>
        <begin position="84"/>
        <end position="96"/>
    </location>
</feature>
<proteinExistence type="predicted"/>